<evidence type="ECO:0000313" key="2">
    <source>
        <dbReference type="Proteomes" id="UP001163387"/>
    </source>
</evidence>
<dbReference type="EMBL" id="AP026933">
    <property type="protein sequence ID" value="BDT03059.1"/>
    <property type="molecule type" value="Genomic_DNA"/>
</dbReference>
<organism evidence="1 2">
    <name type="scientific">Spiroplasma ixodetis</name>
    <dbReference type="NCBI Taxonomy" id="2141"/>
    <lineage>
        <taxon>Bacteria</taxon>
        <taxon>Bacillati</taxon>
        <taxon>Mycoplasmatota</taxon>
        <taxon>Mollicutes</taxon>
        <taxon>Entomoplasmatales</taxon>
        <taxon>Spiroplasmataceae</taxon>
        <taxon>Spiroplasma</taxon>
    </lineage>
</organism>
<protein>
    <submittedName>
        <fullName evidence="1">Uncharacterized protein</fullName>
    </submittedName>
</protein>
<gene>
    <name evidence="1" type="ORF">SHM_07050</name>
</gene>
<dbReference type="Proteomes" id="UP001163387">
    <property type="component" value="Chromosome"/>
</dbReference>
<accession>A0ABM8BTA2</accession>
<keyword evidence="2" id="KW-1185">Reference proteome</keyword>
<name>A0ABM8BTA2_9MOLU</name>
<sequence>MKKGIKLVTMITALNLVTVNGLMLTFSPDSDHYVYLNKHDANASLLKWKLSPEDAKMVKKYEYKIHQMASKESIDEFNNLYDNNKSDVIWSNYDSLQYDLTHTKIGGKTIDVNWVEMYKKAGLNNEQLQLAEQQQLRFYNIFAKVFHKNTVIKLIQKVGPVAVSDSTVAWTAFNSKADNQRMGYGPKFANINLIDQQFQEGFWSSDQIISVTTHEYGHALSNFIGLSADERNSFNANWKWPDSSYSDINTNMTSVSHKLTVNNDNKQIYDRTWYLIDYLGQQAKLTNIKQKLLFGLITVNSNYGRSAWFNGKYNINLDDEFFAESFARWILTPQNQRDWGWELENSFFLHYLPTVL</sequence>
<reference evidence="1 2" key="1">
    <citation type="journal article" date="2022" name="Front. Microbiol.">
        <title>Male-killing mechanisms vary between Spiroplasma species.</title>
        <authorList>
            <person name="Arai H."/>
            <person name="Inoue M."/>
            <person name="Kageyama D."/>
        </authorList>
    </citation>
    <scope>NUCLEOTIDE SEQUENCE [LARGE SCALE GENOMIC DNA]</scope>
    <source>
        <strain evidence="2">sHm</strain>
    </source>
</reference>
<evidence type="ECO:0000313" key="1">
    <source>
        <dbReference type="EMBL" id="BDT03059.1"/>
    </source>
</evidence>
<proteinExistence type="predicted"/>